<evidence type="ECO:0000313" key="3">
    <source>
        <dbReference type="Proteomes" id="UP001213799"/>
    </source>
</evidence>
<reference evidence="2" key="1">
    <citation type="journal article" date="2023" name="IMA Fungus">
        <title>Comparative genomic study of the Penicillium genus elucidates a diverse pangenome and 15 lateral gene transfer events.</title>
        <authorList>
            <person name="Petersen C."/>
            <person name="Sorensen T."/>
            <person name="Nielsen M.R."/>
            <person name="Sondergaard T.E."/>
            <person name="Sorensen J.L."/>
            <person name="Fitzpatrick D.A."/>
            <person name="Frisvad J.C."/>
            <person name="Nielsen K.L."/>
        </authorList>
    </citation>
    <scope>NUCLEOTIDE SEQUENCE</scope>
    <source>
        <strain evidence="2">IBT 12815</strain>
    </source>
</reference>
<feature type="region of interest" description="Disordered" evidence="1">
    <location>
        <begin position="168"/>
        <end position="203"/>
    </location>
</feature>
<dbReference type="EMBL" id="JAQJAE010000002">
    <property type="protein sequence ID" value="KAJ5608025.1"/>
    <property type="molecule type" value="Genomic_DNA"/>
</dbReference>
<name>A0AAD6H6A6_9EURO</name>
<dbReference type="AlphaFoldDB" id="A0AAD6H6A6"/>
<feature type="compositionally biased region" description="Polar residues" evidence="1">
    <location>
        <begin position="168"/>
        <end position="180"/>
    </location>
</feature>
<reference evidence="2" key="2">
    <citation type="submission" date="2023-01" db="EMBL/GenBank/DDBJ databases">
        <authorList>
            <person name="Petersen C."/>
        </authorList>
    </citation>
    <scope>NUCLEOTIDE SEQUENCE</scope>
    <source>
        <strain evidence="2">IBT 12815</strain>
    </source>
</reference>
<accession>A0AAD6H6A6</accession>
<protein>
    <submittedName>
        <fullName evidence="2">Uncharacterized protein</fullName>
    </submittedName>
</protein>
<organism evidence="2 3">
    <name type="scientific">Penicillium hordei</name>
    <dbReference type="NCBI Taxonomy" id="40994"/>
    <lineage>
        <taxon>Eukaryota</taxon>
        <taxon>Fungi</taxon>
        <taxon>Dikarya</taxon>
        <taxon>Ascomycota</taxon>
        <taxon>Pezizomycotina</taxon>
        <taxon>Eurotiomycetes</taxon>
        <taxon>Eurotiomycetidae</taxon>
        <taxon>Eurotiales</taxon>
        <taxon>Aspergillaceae</taxon>
        <taxon>Penicillium</taxon>
    </lineage>
</organism>
<proteinExistence type="predicted"/>
<sequence>MTHGFVRNPQRSRMTMMFSEWILRAKSTLRPPPQSDTCAIGVVRGSKKSWLGNISKAWTALQYKLYPECSPHADRRGFDALSEYSPDILDKYLNRSKFDNPLIYRQLKGITAPLQALSTAVEGGSTTTTLQTQRMQGTLPSFSQKHEFDFDYDNVKVTPYAKSSKLALNQASKTSASTRGHNPFPGPSATNPKPSTPLALPEDQMAQETRAFNTINSGGSH</sequence>
<keyword evidence="3" id="KW-1185">Reference proteome</keyword>
<gene>
    <name evidence="2" type="ORF">N7537_004644</name>
</gene>
<dbReference type="Proteomes" id="UP001213799">
    <property type="component" value="Unassembled WGS sequence"/>
</dbReference>
<evidence type="ECO:0000256" key="1">
    <source>
        <dbReference type="SAM" id="MobiDB-lite"/>
    </source>
</evidence>
<evidence type="ECO:0000313" key="2">
    <source>
        <dbReference type="EMBL" id="KAJ5608025.1"/>
    </source>
</evidence>
<comment type="caution">
    <text evidence="2">The sequence shown here is derived from an EMBL/GenBank/DDBJ whole genome shotgun (WGS) entry which is preliminary data.</text>
</comment>
<dbReference type="GeneID" id="81585943"/>
<dbReference type="RefSeq" id="XP_056755449.1">
    <property type="nucleotide sequence ID" value="XM_056895701.1"/>
</dbReference>